<protein>
    <submittedName>
        <fullName evidence="2">Lysophospholipase L1</fullName>
    </submittedName>
</protein>
<dbReference type="EMBL" id="FTOD01000014">
    <property type="protein sequence ID" value="SIT13211.1"/>
    <property type="molecule type" value="Genomic_DNA"/>
</dbReference>
<feature type="domain" description="SGNH hydrolase-type esterase" evidence="1">
    <location>
        <begin position="61"/>
        <end position="251"/>
    </location>
</feature>
<dbReference type="GO" id="GO:0004622">
    <property type="term" value="F:phosphatidylcholine lysophospholipase activity"/>
    <property type="evidence" value="ECO:0007669"/>
    <property type="project" value="TreeGrafter"/>
</dbReference>
<proteinExistence type="predicted"/>
<dbReference type="RefSeq" id="WP_040387290.1">
    <property type="nucleotide sequence ID" value="NZ_CP048103.1"/>
</dbReference>
<dbReference type="SUPFAM" id="SSF52266">
    <property type="entry name" value="SGNH hydrolase"/>
    <property type="match status" value="1"/>
</dbReference>
<gene>
    <name evidence="2" type="ORF">SAMN05421790_11433</name>
</gene>
<dbReference type="Pfam" id="PF13472">
    <property type="entry name" value="Lipase_GDSL_2"/>
    <property type="match status" value="1"/>
</dbReference>
<accession>A0A1N7PRI9</accession>
<dbReference type="Gene3D" id="3.40.50.1110">
    <property type="entry name" value="SGNH hydrolase"/>
    <property type="match status" value="1"/>
</dbReference>
<reference evidence="3" key="1">
    <citation type="submission" date="2017-01" db="EMBL/GenBank/DDBJ databases">
        <authorList>
            <person name="Varghese N."/>
            <person name="Submissions S."/>
        </authorList>
    </citation>
    <scope>NUCLEOTIDE SEQUENCE [LARGE SCALE GENOMIC DNA]</scope>
    <source>
        <strain evidence="3">DSM 45196</strain>
    </source>
</reference>
<dbReference type="InterPro" id="IPR051532">
    <property type="entry name" value="Ester_Hydrolysis_Enzymes"/>
</dbReference>
<evidence type="ECO:0000259" key="1">
    <source>
        <dbReference type="Pfam" id="PF13472"/>
    </source>
</evidence>
<keyword evidence="3" id="KW-1185">Reference proteome</keyword>
<sequence>MKRWIWVAVSLSLIFPVVKFYPLLQRMFAESPPEPTMVTQENILNHLQEKAEEKAELNYLVLGDSVARGFGSEKSGSHGYSSLVARGLAEDDIPLHLINRGVIGQTSKQLTGYIQTRNIRQEIREADLISLTIGGNDLLKAALQDHDPLRILTDFNRIQSGYKKNLAAILTEIRALNQEAPILITSLYNPVLPDEPFFKVSNRLLKSWNIGMKEVAYSCRLTHVVDVTDRLMAGKGNWLSDEIHPNDRGYRWMAEGILEEIRANRSVSASAG</sequence>
<organism evidence="2 3">
    <name type="scientific">Kroppenstedtia eburnea</name>
    <dbReference type="NCBI Taxonomy" id="714067"/>
    <lineage>
        <taxon>Bacteria</taxon>
        <taxon>Bacillati</taxon>
        <taxon>Bacillota</taxon>
        <taxon>Bacilli</taxon>
        <taxon>Bacillales</taxon>
        <taxon>Thermoactinomycetaceae</taxon>
        <taxon>Kroppenstedtia</taxon>
    </lineage>
</organism>
<dbReference type="OrthoDB" id="2987164at2"/>
<dbReference type="InterPro" id="IPR013830">
    <property type="entry name" value="SGNH_hydro"/>
</dbReference>
<dbReference type="PANTHER" id="PTHR30383:SF27">
    <property type="entry name" value="SPORE GERMINATION LIPASE LIPC"/>
    <property type="match status" value="1"/>
</dbReference>
<dbReference type="PANTHER" id="PTHR30383">
    <property type="entry name" value="THIOESTERASE 1/PROTEASE 1/LYSOPHOSPHOLIPASE L1"/>
    <property type="match status" value="1"/>
</dbReference>
<evidence type="ECO:0000313" key="2">
    <source>
        <dbReference type="EMBL" id="SIT13211.1"/>
    </source>
</evidence>
<evidence type="ECO:0000313" key="3">
    <source>
        <dbReference type="Proteomes" id="UP000186795"/>
    </source>
</evidence>
<dbReference type="InterPro" id="IPR036514">
    <property type="entry name" value="SGNH_hydro_sf"/>
</dbReference>
<dbReference type="AlphaFoldDB" id="A0A1N7PRI9"/>
<dbReference type="Proteomes" id="UP000186795">
    <property type="component" value="Unassembled WGS sequence"/>
</dbReference>
<name>A0A1N7PRI9_9BACL</name>